<dbReference type="InterPro" id="IPR027417">
    <property type="entry name" value="P-loop_NTPase"/>
</dbReference>
<proteinExistence type="predicted"/>
<dbReference type="PROSITE" id="PS51724">
    <property type="entry name" value="SPOR"/>
    <property type="match status" value="1"/>
</dbReference>
<dbReference type="PANTHER" id="PTHR35894">
    <property type="entry name" value="GENERAL SECRETION PATHWAY PROTEIN A-RELATED"/>
    <property type="match status" value="1"/>
</dbReference>
<dbReference type="InterPro" id="IPR049945">
    <property type="entry name" value="AAA_22"/>
</dbReference>
<sequence length="527" mass="54806">MTSLHADEAFLDHYHFSHDPFAARVPGFKFFPAQRKPVLGQLHHLARYSQLLLVVTGPQGSGKTLLRQALVASTNKQAVHCVVVSARGAVEPGAVLRQVAQGLQVQQAELTAILKQIGQMALTGQEVYVLVDDAEQLGDAALASLLTLAEGDGEGRAHVFLFAEPQLVERLEALVEGEECFHALALQPYAEDETREYLVQRLEGAGQGLELLSDEQVLDVHRRSGGWPGGINEVAREVLVEAMLARRGAKRRAGLNLPKKHLLALAVVGIGVLAAWLMQGSSTGEVVGPTTAQLPLGQIGQPGVEGVVPAPAVEVVSGGAPAIEFAGASQPLPLPLVGEAQPVIRQPLAQAAGAGSAEEVDEAQGAAGVSVEVSPVSPVSGAPAPSQPAVAAVAPAVVEAPATASVAPAPAPAPAPAVKPKEVPATAGKVEGAAGWYAAQAASRYTLQILGARAESSAQAFVRQHGADYHYFKKLHQGRPLYVVTYGSFVSREAAQAALKALPAKVQAGGPWPRTFASIKQEIASAR</sequence>
<dbReference type="Pfam" id="PF05036">
    <property type="entry name" value="SPOR"/>
    <property type="match status" value="1"/>
</dbReference>
<protein>
    <submittedName>
        <fullName evidence="2">AAA family ATPase</fullName>
    </submittedName>
</protein>
<evidence type="ECO:0000259" key="1">
    <source>
        <dbReference type="PROSITE" id="PS51724"/>
    </source>
</evidence>
<dbReference type="Gene3D" id="3.30.70.1070">
    <property type="entry name" value="Sporulation related repeat"/>
    <property type="match status" value="1"/>
</dbReference>
<dbReference type="EMBL" id="CP137892">
    <property type="protein sequence ID" value="WPC05575.1"/>
    <property type="molecule type" value="Genomic_DNA"/>
</dbReference>
<dbReference type="PANTHER" id="PTHR35894:SF7">
    <property type="entry name" value="GENERAL SECRETION PATHWAY PROTEIN A-RELATED"/>
    <property type="match status" value="1"/>
</dbReference>
<keyword evidence="3" id="KW-1185">Reference proteome</keyword>
<evidence type="ECO:0000313" key="3">
    <source>
        <dbReference type="Proteomes" id="UP001305928"/>
    </source>
</evidence>
<dbReference type="Pfam" id="PF13401">
    <property type="entry name" value="AAA_22"/>
    <property type="match status" value="1"/>
</dbReference>
<gene>
    <name evidence="2" type="ORF">SBP02_02115</name>
</gene>
<name>A0ABZ0PXF3_9PSED</name>
<reference evidence="2 3" key="1">
    <citation type="submission" date="2023-11" db="EMBL/GenBank/DDBJ databases">
        <title>Complete genome of Pseudomonas benzenivorans BA3361.</title>
        <authorList>
            <person name="Shin S.Y."/>
            <person name="Song J."/>
            <person name="Kang H."/>
        </authorList>
    </citation>
    <scope>NUCLEOTIDE SEQUENCE [LARGE SCALE GENOMIC DNA]</scope>
    <source>
        <strain evidence="2 3">HNIBRBA3361</strain>
    </source>
</reference>
<evidence type="ECO:0000313" key="2">
    <source>
        <dbReference type="EMBL" id="WPC05575.1"/>
    </source>
</evidence>
<dbReference type="InterPro" id="IPR007730">
    <property type="entry name" value="SPOR-like_dom"/>
</dbReference>
<dbReference type="InterPro" id="IPR052026">
    <property type="entry name" value="ExeA_AAA_ATPase_DNA-bind"/>
</dbReference>
<dbReference type="InterPro" id="IPR036680">
    <property type="entry name" value="SPOR-like_sf"/>
</dbReference>
<dbReference type="SUPFAM" id="SSF52540">
    <property type="entry name" value="P-loop containing nucleoside triphosphate hydrolases"/>
    <property type="match status" value="1"/>
</dbReference>
<accession>A0ABZ0PXF3</accession>
<feature type="domain" description="SPOR" evidence="1">
    <location>
        <begin position="439"/>
        <end position="515"/>
    </location>
</feature>
<dbReference type="SUPFAM" id="SSF110997">
    <property type="entry name" value="Sporulation related repeat"/>
    <property type="match status" value="1"/>
</dbReference>
<dbReference type="Proteomes" id="UP001305928">
    <property type="component" value="Chromosome"/>
</dbReference>
<dbReference type="Gene3D" id="3.40.50.300">
    <property type="entry name" value="P-loop containing nucleotide triphosphate hydrolases"/>
    <property type="match status" value="1"/>
</dbReference>
<dbReference type="RefSeq" id="WP_318644770.1">
    <property type="nucleotide sequence ID" value="NZ_CP137892.1"/>
</dbReference>
<organism evidence="2 3">
    <name type="scientific">Pseudomonas benzenivorans</name>
    <dbReference type="NCBI Taxonomy" id="556533"/>
    <lineage>
        <taxon>Bacteria</taxon>
        <taxon>Pseudomonadati</taxon>
        <taxon>Pseudomonadota</taxon>
        <taxon>Gammaproteobacteria</taxon>
        <taxon>Pseudomonadales</taxon>
        <taxon>Pseudomonadaceae</taxon>
        <taxon>Pseudomonas</taxon>
    </lineage>
</organism>